<accession>A0ABW0EVS4</accession>
<dbReference type="Proteomes" id="UP001596157">
    <property type="component" value="Unassembled WGS sequence"/>
</dbReference>
<protein>
    <submittedName>
        <fullName evidence="1">Phenylacetate--CoA ligase family protein</fullName>
    </submittedName>
</protein>
<proteinExistence type="predicted"/>
<reference evidence="2" key="1">
    <citation type="journal article" date="2019" name="Int. J. Syst. Evol. Microbiol.">
        <title>The Global Catalogue of Microorganisms (GCM) 10K type strain sequencing project: providing services to taxonomists for standard genome sequencing and annotation.</title>
        <authorList>
            <consortium name="The Broad Institute Genomics Platform"/>
            <consortium name="The Broad Institute Genome Sequencing Center for Infectious Disease"/>
            <person name="Wu L."/>
            <person name="Ma J."/>
        </authorList>
    </citation>
    <scope>NUCLEOTIDE SEQUENCE [LARGE SCALE GENOMIC DNA]</scope>
    <source>
        <strain evidence="2">CCUG 59778</strain>
    </source>
</reference>
<evidence type="ECO:0000313" key="1">
    <source>
        <dbReference type="EMBL" id="MFC5290553.1"/>
    </source>
</evidence>
<dbReference type="InterPro" id="IPR053158">
    <property type="entry name" value="CapK_Type1_Caps_Biosynth"/>
</dbReference>
<dbReference type="RefSeq" id="WP_378250443.1">
    <property type="nucleotide sequence ID" value="NZ_JBHSKF010000017.1"/>
</dbReference>
<organism evidence="1 2">
    <name type="scientific">Actinokineospora guangxiensis</name>
    <dbReference type="NCBI Taxonomy" id="1490288"/>
    <lineage>
        <taxon>Bacteria</taxon>
        <taxon>Bacillati</taxon>
        <taxon>Actinomycetota</taxon>
        <taxon>Actinomycetes</taxon>
        <taxon>Pseudonocardiales</taxon>
        <taxon>Pseudonocardiaceae</taxon>
        <taxon>Actinokineospora</taxon>
    </lineage>
</organism>
<dbReference type="InterPro" id="IPR042099">
    <property type="entry name" value="ANL_N_sf"/>
</dbReference>
<dbReference type="PANTHER" id="PTHR36932:SF1">
    <property type="entry name" value="CAPSULAR POLYSACCHARIDE BIOSYNTHESIS PROTEIN"/>
    <property type="match status" value="1"/>
</dbReference>
<dbReference type="PANTHER" id="PTHR36932">
    <property type="entry name" value="CAPSULAR POLYSACCHARIDE BIOSYNTHESIS PROTEIN"/>
    <property type="match status" value="1"/>
</dbReference>
<name>A0ABW0EVS4_9PSEU</name>
<gene>
    <name evidence="1" type="ORF">ACFPM7_26160</name>
</gene>
<keyword evidence="1" id="KW-0436">Ligase</keyword>
<keyword evidence="2" id="KW-1185">Reference proteome</keyword>
<dbReference type="EMBL" id="JBHSKF010000017">
    <property type="protein sequence ID" value="MFC5290553.1"/>
    <property type="molecule type" value="Genomic_DNA"/>
</dbReference>
<dbReference type="Gene3D" id="3.40.50.12780">
    <property type="entry name" value="N-terminal domain of ligase-like"/>
    <property type="match status" value="1"/>
</dbReference>
<dbReference type="GO" id="GO:0016874">
    <property type="term" value="F:ligase activity"/>
    <property type="evidence" value="ECO:0007669"/>
    <property type="project" value="UniProtKB-KW"/>
</dbReference>
<evidence type="ECO:0000313" key="2">
    <source>
        <dbReference type="Proteomes" id="UP001596157"/>
    </source>
</evidence>
<sequence length="467" mass="52375">MSALVVSAAYDQARQPHLREVLSRMAEEAQKLTWPIERLHALRDERLRDLVRHAKANSPWHAERLRDVDPDGLTGDDIRHLPVMTKADVMANWDDIVTDRRLTMAIAQEHLNWVTDNGPAYLFDQYHIVTTGGSSGLTGLFPWDYEGWLQAGLGSWRLMPWVVQNLHLSPPRGAFIGAAHASHMSDAIRATFDMGDNSVKVPVTLPLSQIVDALNEFQPNQMLAYPSILWRLALEQLEGRLNIKPEVMLGGAEPLFPHQRKTIETAFGAPVIDFYGTSETWMLACSMPGREEMHLGEDLLVAEPIDATGAPVPAGTTSAKLLVTNVINKVFPLIRYEIADEVLFLADENPGPWTGRRIAPVSGRHDDVFEYGETPTGEQIYVHPYVFWTPLWDSRIAQYQVRQTRTGADVSVELRTDCDLRPIRDALVNAMLEAGHPDPVVTITVEDIPRHPVSGKIKNFVAFKKRK</sequence>
<comment type="caution">
    <text evidence="1">The sequence shown here is derived from an EMBL/GenBank/DDBJ whole genome shotgun (WGS) entry which is preliminary data.</text>
</comment>
<dbReference type="SUPFAM" id="SSF56801">
    <property type="entry name" value="Acetyl-CoA synthetase-like"/>
    <property type="match status" value="1"/>
</dbReference>